<evidence type="ECO:0000256" key="2">
    <source>
        <dbReference type="ARBA" id="ARBA00005135"/>
    </source>
</evidence>
<name>A0AAD1D747_SPHMI</name>
<dbReference type="Gene3D" id="3.40.50.1000">
    <property type="entry name" value="HAD superfamily/HAD-like"/>
    <property type="match status" value="1"/>
</dbReference>
<dbReference type="Proteomes" id="UP000276029">
    <property type="component" value="Unassembled WGS sequence"/>
</dbReference>
<dbReference type="InterPro" id="IPR004469">
    <property type="entry name" value="PSP"/>
</dbReference>
<dbReference type="KEGG" id="smic:SmB9_22810"/>
<keyword evidence="8" id="KW-0378">Hydrolase</keyword>
<gene>
    <name evidence="15" type="primary">serB</name>
    <name evidence="16" type="ORF">DFR51_1209</name>
    <name evidence="15" type="ORF">SmB9_22810</name>
</gene>
<dbReference type="EMBL" id="RBWX01000007">
    <property type="protein sequence ID" value="RKS91643.1"/>
    <property type="molecule type" value="Genomic_DNA"/>
</dbReference>
<comment type="similarity">
    <text evidence="3">Belongs to the HAD-like hydrolase superfamily. SerB family.</text>
</comment>
<protein>
    <recommendedName>
        <fullName evidence="5">Phosphoserine phosphatase</fullName>
        <ecNumber evidence="4">3.1.3.3</ecNumber>
    </recommendedName>
    <alternativeName>
        <fullName evidence="11">O-phosphoserine phosphohydrolase</fullName>
    </alternativeName>
</protein>
<dbReference type="PANTHER" id="PTHR43344:SF2">
    <property type="entry name" value="PHOSPHOSERINE PHOSPHATASE"/>
    <property type="match status" value="1"/>
</dbReference>
<keyword evidence="6" id="KW-0028">Amino-acid biosynthesis</keyword>
<dbReference type="NCBIfam" id="TIGR01488">
    <property type="entry name" value="HAD-SF-IB"/>
    <property type="match status" value="1"/>
</dbReference>
<dbReference type="NCBIfam" id="TIGR00338">
    <property type="entry name" value="serB"/>
    <property type="match status" value="1"/>
</dbReference>
<dbReference type="SFLD" id="SFLDS00003">
    <property type="entry name" value="Haloacid_Dehalogenase"/>
    <property type="match status" value="1"/>
</dbReference>
<comment type="pathway">
    <text evidence="2">Amino-acid biosynthesis; L-serine biosynthesis; L-serine from 3-phospho-D-glycerate: step 3/3.</text>
</comment>
<dbReference type="EC" id="3.1.3.3" evidence="4"/>
<feature type="active site" description="Nucleophile" evidence="14">
    <location>
        <position position="94"/>
    </location>
</feature>
<dbReference type="PANTHER" id="PTHR43344">
    <property type="entry name" value="PHOSPHOSERINE PHOSPHATASE"/>
    <property type="match status" value="1"/>
</dbReference>
<dbReference type="InterPro" id="IPR050582">
    <property type="entry name" value="HAD-like_SerB"/>
</dbReference>
<feature type="active site" description="Proton donor" evidence="14">
    <location>
        <position position="96"/>
    </location>
</feature>
<comment type="cofactor">
    <cofactor evidence="1">
        <name>Mg(2+)</name>
        <dbReference type="ChEBI" id="CHEBI:18420"/>
    </cofactor>
</comment>
<dbReference type="SFLD" id="SFLDF00029">
    <property type="entry name" value="phosphoserine_phosphatase"/>
    <property type="match status" value="1"/>
</dbReference>
<keyword evidence="7" id="KW-0479">Metal-binding</keyword>
<evidence type="ECO:0000256" key="3">
    <source>
        <dbReference type="ARBA" id="ARBA00009184"/>
    </source>
</evidence>
<evidence type="ECO:0000256" key="7">
    <source>
        <dbReference type="ARBA" id="ARBA00022723"/>
    </source>
</evidence>
<evidence type="ECO:0000313" key="16">
    <source>
        <dbReference type="EMBL" id="RKS91643.1"/>
    </source>
</evidence>
<evidence type="ECO:0000256" key="9">
    <source>
        <dbReference type="ARBA" id="ARBA00022842"/>
    </source>
</evidence>
<evidence type="ECO:0000256" key="13">
    <source>
        <dbReference type="ARBA" id="ARBA00048523"/>
    </source>
</evidence>
<comment type="catalytic activity">
    <reaction evidence="13">
        <text>O-phospho-D-serine + H2O = D-serine + phosphate</text>
        <dbReference type="Rhea" id="RHEA:24873"/>
        <dbReference type="ChEBI" id="CHEBI:15377"/>
        <dbReference type="ChEBI" id="CHEBI:35247"/>
        <dbReference type="ChEBI" id="CHEBI:43474"/>
        <dbReference type="ChEBI" id="CHEBI:58680"/>
        <dbReference type="EC" id="3.1.3.3"/>
    </reaction>
</comment>
<evidence type="ECO:0000313" key="18">
    <source>
        <dbReference type="Proteomes" id="UP000276029"/>
    </source>
</evidence>
<dbReference type="GO" id="GO:0036424">
    <property type="term" value="F:L-phosphoserine phosphatase activity"/>
    <property type="evidence" value="ECO:0007669"/>
    <property type="project" value="InterPro"/>
</dbReference>
<dbReference type="GO" id="GO:0005737">
    <property type="term" value="C:cytoplasm"/>
    <property type="evidence" value="ECO:0007669"/>
    <property type="project" value="TreeGrafter"/>
</dbReference>
<keyword evidence="9" id="KW-0460">Magnesium</keyword>
<dbReference type="EMBL" id="AP018711">
    <property type="protein sequence ID" value="BBE34623.1"/>
    <property type="molecule type" value="Genomic_DNA"/>
</dbReference>
<organism evidence="15 17">
    <name type="scientific">Sphingosinicella microcystinivorans</name>
    <dbReference type="NCBI Taxonomy" id="335406"/>
    <lineage>
        <taxon>Bacteria</taxon>
        <taxon>Pseudomonadati</taxon>
        <taxon>Pseudomonadota</taxon>
        <taxon>Alphaproteobacteria</taxon>
        <taxon>Sphingomonadales</taxon>
        <taxon>Sphingosinicellaceae</taxon>
        <taxon>Sphingosinicella</taxon>
    </lineage>
</organism>
<evidence type="ECO:0000256" key="1">
    <source>
        <dbReference type="ARBA" id="ARBA00001946"/>
    </source>
</evidence>
<evidence type="ECO:0000256" key="14">
    <source>
        <dbReference type="PIRSR" id="PIRSR604469-1"/>
    </source>
</evidence>
<evidence type="ECO:0000256" key="12">
    <source>
        <dbReference type="ARBA" id="ARBA00048138"/>
    </source>
</evidence>
<dbReference type="Pfam" id="PF12710">
    <property type="entry name" value="HAD"/>
    <property type="match status" value="1"/>
</dbReference>
<dbReference type="GO" id="GO:0000287">
    <property type="term" value="F:magnesium ion binding"/>
    <property type="evidence" value="ECO:0007669"/>
    <property type="project" value="TreeGrafter"/>
</dbReference>
<keyword evidence="18" id="KW-1185">Reference proteome</keyword>
<reference evidence="16 18" key="2">
    <citation type="submission" date="2018-10" db="EMBL/GenBank/DDBJ databases">
        <title>Genomic Encyclopedia of Type Strains, Phase IV (KMG-IV): sequencing the most valuable type-strain genomes for metagenomic binning, comparative biology and taxonomic classification.</title>
        <authorList>
            <person name="Goeker M."/>
        </authorList>
    </citation>
    <scope>NUCLEOTIDE SEQUENCE [LARGE SCALE GENOMIC DNA]</scope>
    <source>
        <strain evidence="16 18">DSM 19791</strain>
    </source>
</reference>
<dbReference type="InterPro" id="IPR023214">
    <property type="entry name" value="HAD_sf"/>
</dbReference>
<dbReference type="Proteomes" id="UP000275727">
    <property type="component" value="Chromosome"/>
</dbReference>
<dbReference type="GO" id="GO:0006564">
    <property type="term" value="P:L-serine biosynthetic process"/>
    <property type="evidence" value="ECO:0007669"/>
    <property type="project" value="UniProtKB-KW"/>
</dbReference>
<comment type="catalytic activity">
    <reaction evidence="12">
        <text>O-phospho-L-serine + H2O = L-serine + phosphate</text>
        <dbReference type="Rhea" id="RHEA:21208"/>
        <dbReference type="ChEBI" id="CHEBI:15377"/>
        <dbReference type="ChEBI" id="CHEBI:33384"/>
        <dbReference type="ChEBI" id="CHEBI:43474"/>
        <dbReference type="ChEBI" id="CHEBI:57524"/>
        <dbReference type="EC" id="3.1.3.3"/>
    </reaction>
</comment>
<evidence type="ECO:0000256" key="5">
    <source>
        <dbReference type="ARBA" id="ARBA00015196"/>
    </source>
</evidence>
<dbReference type="SUPFAM" id="SSF56784">
    <property type="entry name" value="HAD-like"/>
    <property type="match status" value="1"/>
</dbReference>
<dbReference type="SFLD" id="SFLDG01137">
    <property type="entry name" value="C1.6.1:_Phosphoserine_Phosphat"/>
    <property type="match status" value="1"/>
</dbReference>
<evidence type="ECO:0000256" key="6">
    <source>
        <dbReference type="ARBA" id="ARBA00022605"/>
    </source>
</evidence>
<evidence type="ECO:0000256" key="8">
    <source>
        <dbReference type="ARBA" id="ARBA00022801"/>
    </source>
</evidence>
<dbReference type="SFLD" id="SFLDG01136">
    <property type="entry name" value="C1.6:_Phosphoserine_Phosphatas"/>
    <property type="match status" value="1"/>
</dbReference>
<sequence>MTASGGKEGEVMKLVTIVGSERLSAGDVSAARDAAAAAGMDAGAARWTEADAVAEFSGTGPAAAVRDAVEVAVPHADVIVQTAAERKRRLFIADMDSTMITVECIDELADYAGLKAEISAVTEAAMRGEIDFIGALEGRVALLAQLPVSAIDACLRDRVRLSPGAQTLVRTLRRHGVYTLLVSGGFTRFTGPVAEMIGFDEARANVLETHGDVLTGKVVPPIVDANAKREALTGAAQERGIALAETIAIGDGANDLLMVEKAGLGVAYHAKPKLADAADMRIRRGDLTVLLHALGIPRADWVAG</sequence>
<evidence type="ECO:0000313" key="15">
    <source>
        <dbReference type="EMBL" id="BBE34623.1"/>
    </source>
</evidence>
<evidence type="ECO:0000256" key="4">
    <source>
        <dbReference type="ARBA" id="ARBA00012640"/>
    </source>
</evidence>
<accession>A0AAD1D747</accession>
<evidence type="ECO:0000256" key="11">
    <source>
        <dbReference type="ARBA" id="ARBA00031693"/>
    </source>
</evidence>
<proteinExistence type="inferred from homology"/>
<evidence type="ECO:0000313" key="17">
    <source>
        <dbReference type="Proteomes" id="UP000275727"/>
    </source>
</evidence>
<dbReference type="AlphaFoldDB" id="A0AAD1D747"/>
<evidence type="ECO:0000256" key="10">
    <source>
        <dbReference type="ARBA" id="ARBA00023299"/>
    </source>
</evidence>
<reference evidence="15 17" key="1">
    <citation type="submission" date="2018-06" db="EMBL/GenBank/DDBJ databases">
        <title>Complete Genome Sequence of the Microcystin-Degrading Bacterium Sphingosinicella microcystinivorans Strain B-9.</title>
        <authorList>
            <person name="Jin H."/>
            <person name="Nishizawa T."/>
            <person name="Guo Y."/>
            <person name="Nishizawa A."/>
            <person name="Park H."/>
            <person name="Kato H."/>
            <person name="Tsuji K."/>
            <person name="Harada K."/>
        </authorList>
    </citation>
    <scope>NUCLEOTIDE SEQUENCE [LARGE SCALE GENOMIC DNA]</scope>
    <source>
        <strain evidence="15 17">B9</strain>
    </source>
</reference>
<dbReference type="InterPro" id="IPR036412">
    <property type="entry name" value="HAD-like_sf"/>
</dbReference>
<keyword evidence="10" id="KW-0718">Serine biosynthesis</keyword>